<name>A0A0F7SIW9_PHARH</name>
<dbReference type="InterPro" id="IPR036322">
    <property type="entry name" value="WD40_repeat_dom_sf"/>
</dbReference>
<feature type="compositionally biased region" description="Low complexity" evidence="6">
    <location>
        <begin position="210"/>
        <end position="220"/>
    </location>
</feature>
<feature type="repeat" description="WD" evidence="5">
    <location>
        <begin position="453"/>
        <end position="494"/>
    </location>
</feature>
<accession>A0A0F7SIW9</accession>
<keyword evidence="4" id="KW-0539">Nucleus</keyword>
<feature type="compositionally biased region" description="Polar residues" evidence="6">
    <location>
        <begin position="21"/>
        <end position="32"/>
    </location>
</feature>
<dbReference type="GO" id="GO:0032040">
    <property type="term" value="C:small-subunit processome"/>
    <property type="evidence" value="ECO:0007669"/>
    <property type="project" value="TreeGrafter"/>
</dbReference>
<evidence type="ECO:0000256" key="6">
    <source>
        <dbReference type="SAM" id="MobiDB-lite"/>
    </source>
</evidence>
<dbReference type="PROSITE" id="PS50294">
    <property type="entry name" value="WD_REPEATS_REGION"/>
    <property type="match status" value="2"/>
</dbReference>
<dbReference type="Gene3D" id="2.130.10.10">
    <property type="entry name" value="YVTN repeat-like/Quinoprotein amine dehydrogenase"/>
    <property type="match status" value="1"/>
</dbReference>
<feature type="region of interest" description="Disordered" evidence="6">
    <location>
        <begin position="1"/>
        <end position="87"/>
    </location>
</feature>
<dbReference type="EMBL" id="LN483167">
    <property type="protein sequence ID" value="CDZ96922.1"/>
    <property type="molecule type" value="Genomic_DNA"/>
</dbReference>
<dbReference type="PROSITE" id="PS50082">
    <property type="entry name" value="WD_REPEATS_2"/>
    <property type="match status" value="4"/>
</dbReference>
<feature type="region of interest" description="Disordered" evidence="6">
    <location>
        <begin position="531"/>
        <end position="554"/>
    </location>
</feature>
<dbReference type="SUPFAM" id="SSF50978">
    <property type="entry name" value="WD40 repeat-like"/>
    <property type="match status" value="1"/>
</dbReference>
<dbReference type="GO" id="GO:0034511">
    <property type="term" value="F:U3 snoRNA binding"/>
    <property type="evidence" value="ECO:0007669"/>
    <property type="project" value="InterPro"/>
</dbReference>
<evidence type="ECO:0000256" key="1">
    <source>
        <dbReference type="ARBA" id="ARBA00004123"/>
    </source>
</evidence>
<dbReference type="InterPro" id="IPR015943">
    <property type="entry name" value="WD40/YVTN_repeat-like_dom_sf"/>
</dbReference>
<dbReference type="AlphaFoldDB" id="A0A0F7SIW9"/>
<evidence type="ECO:0000313" key="7">
    <source>
        <dbReference type="EMBL" id="CDZ96922.1"/>
    </source>
</evidence>
<sequence length="619" mass="67856">MPDAFFSKPSSSKRKRPGKPNNSSSSATNGKTRPTPALTKKSKRDEELSEDDGSDVGVDDMDFRRDTRGGSSDEEEAERAKRETGNEKRLRLAREYLKNVEEEQDDGTFDAAEIDREIMAARLQADVLAHSPKIHVFISQSLSKRPRQFFLPLPNHPPTAARVSPSTPYIYTSTKAGAITKFSLQTGKLLAHFPRAKRAAKGKDAKGKGKASSSGAPGAPEGHSDEVLDLAISDDGKWMASAGKDGVVGCWDVDGETGRWVRGLKGHRDSVTSLAFRSPTLTLYTTSLDRTISIFSLSTLSHLETLFGHQDVPTALSTLRAESVISAGSRDRTVRFWKIPEESQLVFRGGGGSKGVWEEDDDIEEELERFKVLHGREGEKRAKLERRKRRGAKGKDAYREGRIDCVAMIDEQNFLSGGDSGAIALWTITKKKPVFIQHLAHGVNEHVSESEGIIGQARWITSLACLPYGDTFASGSWDGSVRIWSLASNLKSFSLLFTIPAKGFVNSLQLITPSSSILDFTNWRSQNKSASSSVSSLSPSEEHETTKTTATVSKGAQPESSILLVACVGQEPRLGRWMKLKREDGVRNGVVIAHLELRGQAEQEELDAEARMQDAEISV</sequence>
<organism evidence="7">
    <name type="scientific">Phaffia rhodozyma</name>
    <name type="common">Yeast</name>
    <name type="synonym">Xanthophyllomyces dendrorhous</name>
    <dbReference type="NCBI Taxonomy" id="264483"/>
    <lineage>
        <taxon>Eukaryota</taxon>
        <taxon>Fungi</taxon>
        <taxon>Dikarya</taxon>
        <taxon>Basidiomycota</taxon>
        <taxon>Agaricomycotina</taxon>
        <taxon>Tremellomycetes</taxon>
        <taxon>Cystofilobasidiales</taxon>
        <taxon>Mrakiaceae</taxon>
        <taxon>Phaffia</taxon>
    </lineage>
</organism>
<feature type="repeat" description="WD" evidence="5">
    <location>
        <begin position="306"/>
        <end position="347"/>
    </location>
</feature>
<feature type="repeat" description="WD" evidence="5">
    <location>
        <begin position="220"/>
        <end position="254"/>
    </location>
</feature>
<dbReference type="PANTHER" id="PTHR19865:SF0">
    <property type="entry name" value="U3 SMALL NUCLEOLAR RNA-INTERACTING PROTEIN 2"/>
    <property type="match status" value="1"/>
</dbReference>
<feature type="repeat" description="WD" evidence="5">
    <location>
        <begin position="264"/>
        <end position="305"/>
    </location>
</feature>
<evidence type="ECO:0000256" key="3">
    <source>
        <dbReference type="ARBA" id="ARBA00022737"/>
    </source>
</evidence>
<evidence type="ECO:0000256" key="2">
    <source>
        <dbReference type="ARBA" id="ARBA00022574"/>
    </source>
</evidence>
<feature type="region of interest" description="Disordered" evidence="6">
    <location>
        <begin position="197"/>
        <end position="224"/>
    </location>
</feature>
<proteinExistence type="predicted"/>
<dbReference type="PANTHER" id="PTHR19865">
    <property type="entry name" value="U3 SMALL NUCLEOLAR RNA INTERACTING PROTEIN 2"/>
    <property type="match status" value="1"/>
</dbReference>
<dbReference type="InterPro" id="IPR020472">
    <property type="entry name" value="WD40_PAC1"/>
</dbReference>
<evidence type="ECO:0000256" key="5">
    <source>
        <dbReference type="PROSITE-ProRule" id="PRU00221"/>
    </source>
</evidence>
<keyword evidence="3" id="KW-0677">Repeat</keyword>
<dbReference type="PRINTS" id="PR00320">
    <property type="entry name" value="GPROTEINBRPT"/>
</dbReference>
<reference evidence="7" key="1">
    <citation type="submission" date="2014-08" db="EMBL/GenBank/DDBJ databases">
        <authorList>
            <person name="Sharma Rahul"/>
            <person name="Thines Marco"/>
        </authorList>
    </citation>
    <scope>NUCLEOTIDE SEQUENCE</scope>
</reference>
<keyword evidence="2 5" id="KW-0853">WD repeat</keyword>
<dbReference type="InterPro" id="IPR039241">
    <property type="entry name" value="Rrp9-like"/>
</dbReference>
<feature type="compositionally biased region" description="Basic and acidic residues" evidence="6">
    <location>
        <begin position="78"/>
        <end position="87"/>
    </location>
</feature>
<evidence type="ECO:0000256" key="4">
    <source>
        <dbReference type="ARBA" id="ARBA00023242"/>
    </source>
</evidence>
<feature type="compositionally biased region" description="Acidic residues" evidence="6">
    <location>
        <begin position="47"/>
        <end position="60"/>
    </location>
</feature>
<protein>
    <submittedName>
        <fullName evidence="7">U3 snoRNP-associated protein (Contains WD40 repeats)</fullName>
    </submittedName>
</protein>
<dbReference type="SMART" id="SM00320">
    <property type="entry name" value="WD40"/>
    <property type="match status" value="5"/>
</dbReference>
<comment type="subcellular location">
    <subcellularLocation>
        <location evidence="1">Nucleus</location>
    </subcellularLocation>
</comment>
<dbReference type="InterPro" id="IPR001680">
    <property type="entry name" value="WD40_rpt"/>
</dbReference>
<dbReference type="Pfam" id="PF00400">
    <property type="entry name" value="WD40"/>
    <property type="match status" value="4"/>
</dbReference>